<evidence type="ECO:0000256" key="7">
    <source>
        <dbReference type="ARBA" id="ARBA00022927"/>
    </source>
</evidence>
<keyword evidence="9 11" id="KW-0472">Membrane</keyword>
<gene>
    <name evidence="12" type="ORF">E3P99_03458</name>
</gene>
<sequence>MAPPTSINDICKRVAMVSCPMLGSDEGIEPVCYARNVVIGGTLIFQPATCFIHIVAIFMTAIMLYHIRTKYTAIGRKEITLFFYLYGICELLAIFLDSSVIPTSHEAYPWFAAVYMGLTTAMFWCLLVNGFIGFQVVEDGTALSVWSLRISSFVLGALSFFIHIATYKSIPGFDRSNPIAVSIFTFILHIVCVGIYIITQLILVIRTLDDRWPITNIAFGVGFFVIGTVVMLGFSVEVCNSVDHYIDGLFFETLCYLLSVMMVYKYYDAITREDLEFSVGSKGTVWEVKDANMMQDTPQNDTKYPPTTHNYQ</sequence>
<feature type="transmembrane region" description="Helical" evidence="11">
    <location>
        <begin position="108"/>
        <end position="134"/>
    </location>
</feature>
<feature type="transmembrane region" description="Helical" evidence="11">
    <location>
        <begin position="79"/>
        <end position="96"/>
    </location>
</feature>
<dbReference type="Pfam" id="PF12271">
    <property type="entry name" value="Chs7"/>
    <property type="match status" value="1"/>
</dbReference>
<evidence type="ECO:0000256" key="5">
    <source>
        <dbReference type="ARBA" id="ARBA00022692"/>
    </source>
</evidence>
<keyword evidence="4" id="KW-0813">Transport</keyword>
<feature type="transmembrane region" description="Helical" evidence="11">
    <location>
        <begin position="146"/>
        <end position="167"/>
    </location>
</feature>
<dbReference type="PANTHER" id="PTHR35329">
    <property type="entry name" value="CHITIN SYNTHASE EXPORT CHAPERONE"/>
    <property type="match status" value="1"/>
</dbReference>
<keyword evidence="7" id="KW-0653">Protein transport</keyword>
<keyword evidence="6" id="KW-0256">Endoplasmic reticulum</keyword>
<comment type="similarity">
    <text evidence="2">Belongs to the CHS7 family.</text>
</comment>
<dbReference type="GO" id="GO:0015031">
    <property type="term" value="P:protein transport"/>
    <property type="evidence" value="ECO:0007669"/>
    <property type="project" value="UniProtKB-KW"/>
</dbReference>
<dbReference type="InterPro" id="IPR022057">
    <property type="entry name" value="Chs7"/>
</dbReference>
<organism evidence="12 13">
    <name type="scientific">Wallemia hederae</name>
    <dbReference type="NCBI Taxonomy" id="1540922"/>
    <lineage>
        <taxon>Eukaryota</taxon>
        <taxon>Fungi</taxon>
        <taxon>Dikarya</taxon>
        <taxon>Basidiomycota</taxon>
        <taxon>Wallemiomycotina</taxon>
        <taxon>Wallemiomycetes</taxon>
        <taxon>Wallemiales</taxon>
        <taxon>Wallemiaceae</taxon>
        <taxon>Wallemia</taxon>
    </lineage>
</organism>
<dbReference type="GO" id="GO:0005789">
    <property type="term" value="C:endoplasmic reticulum membrane"/>
    <property type="evidence" value="ECO:0007669"/>
    <property type="project" value="UniProtKB-SubCell"/>
</dbReference>
<evidence type="ECO:0000256" key="3">
    <source>
        <dbReference type="ARBA" id="ARBA00018354"/>
    </source>
</evidence>
<dbReference type="PANTHER" id="PTHR35329:SF2">
    <property type="entry name" value="CHITIN SYNTHASE EXPORT CHAPERONE"/>
    <property type="match status" value="1"/>
</dbReference>
<proteinExistence type="inferred from homology"/>
<comment type="caution">
    <text evidence="12">The sequence shown here is derived from an EMBL/GenBank/DDBJ whole genome shotgun (WGS) entry which is preliminary data.</text>
</comment>
<keyword evidence="13" id="KW-1185">Reference proteome</keyword>
<accession>A0A4V4LSL8</accession>
<evidence type="ECO:0000256" key="11">
    <source>
        <dbReference type="SAM" id="Phobius"/>
    </source>
</evidence>
<evidence type="ECO:0000256" key="4">
    <source>
        <dbReference type="ARBA" id="ARBA00022448"/>
    </source>
</evidence>
<evidence type="ECO:0000313" key="12">
    <source>
        <dbReference type="EMBL" id="TIA86993.1"/>
    </source>
</evidence>
<evidence type="ECO:0000313" key="13">
    <source>
        <dbReference type="Proteomes" id="UP000310189"/>
    </source>
</evidence>
<name>A0A4V4LSL8_9BASI</name>
<dbReference type="AlphaFoldDB" id="A0A4V4LSL8"/>
<feature type="transmembrane region" description="Helical" evidence="11">
    <location>
        <begin position="44"/>
        <end position="67"/>
    </location>
</feature>
<dbReference type="EMBL" id="SPNW01000069">
    <property type="protein sequence ID" value="TIA86993.1"/>
    <property type="molecule type" value="Genomic_DNA"/>
</dbReference>
<feature type="transmembrane region" description="Helical" evidence="11">
    <location>
        <begin position="217"/>
        <end position="236"/>
    </location>
</feature>
<feature type="transmembrane region" description="Helical" evidence="11">
    <location>
        <begin position="179"/>
        <end position="205"/>
    </location>
</feature>
<comment type="subcellular location">
    <subcellularLocation>
        <location evidence="1">Endoplasmic reticulum membrane</location>
        <topology evidence="1">Multi-pass membrane protein</topology>
    </subcellularLocation>
</comment>
<keyword evidence="10" id="KW-0961">Cell wall biogenesis/degradation</keyword>
<evidence type="ECO:0000256" key="10">
    <source>
        <dbReference type="ARBA" id="ARBA00023316"/>
    </source>
</evidence>
<reference evidence="12 13" key="1">
    <citation type="submission" date="2019-03" db="EMBL/GenBank/DDBJ databases">
        <title>Sequencing 23 genomes of Wallemia ichthyophaga.</title>
        <authorList>
            <person name="Gostincar C."/>
        </authorList>
    </citation>
    <scope>NUCLEOTIDE SEQUENCE [LARGE SCALE GENOMIC DNA]</scope>
    <source>
        <strain evidence="12 13">EXF-5753</strain>
    </source>
</reference>
<keyword evidence="5 11" id="KW-0812">Transmembrane</keyword>
<dbReference type="GO" id="GO:0071555">
    <property type="term" value="P:cell wall organization"/>
    <property type="evidence" value="ECO:0007669"/>
    <property type="project" value="UniProtKB-KW"/>
</dbReference>
<protein>
    <recommendedName>
        <fullName evidence="3">Chitin synthase export chaperone</fullName>
    </recommendedName>
</protein>
<evidence type="ECO:0000256" key="1">
    <source>
        <dbReference type="ARBA" id="ARBA00004477"/>
    </source>
</evidence>
<keyword evidence="8 11" id="KW-1133">Transmembrane helix</keyword>
<dbReference type="OrthoDB" id="2189463at2759"/>
<dbReference type="Proteomes" id="UP000310189">
    <property type="component" value="Unassembled WGS sequence"/>
</dbReference>
<dbReference type="GO" id="GO:0051082">
    <property type="term" value="F:unfolded protein binding"/>
    <property type="evidence" value="ECO:0007669"/>
    <property type="project" value="TreeGrafter"/>
</dbReference>
<evidence type="ECO:0000256" key="8">
    <source>
        <dbReference type="ARBA" id="ARBA00022989"/>
    </source>
</evidence>
<evidence type="ECO:0000256" key="9">
    <source>
        <dbReference type="ARBA" id="ARBA00023136"/>
    </source>
</evidence>
<evidence type="ECO:0000256" key="2">
    <source>
        <dbReference type="ARBA" id="ARBA00009274"/>
    </source>
</evidence>
<evidence type="ECO:0000256" key="6">
    <source>
        <dbReference type="ARBA" id="ARBA00022824"/>
    </source>
</evidence>
<feature type="transmembrane region" description="Helical" evidence="11">
    <location>
        <begin position="248"/>
        <end position="267"/>
    </location>
</feature>
<dbReference type="GO" id="GO:0006457">
    <property type="term" value="P:protein folding"/>
    <property type="evidence" value="ECO:0007669"/>
    <property type="project" value="TreeGrafter"/>
</dbReference>